<feature type="signal peptide" evidence="2">
    <location>
        <begin position="1"/>
        <end position="24"/>
    </location>
</feature>
<dbReference type="Gene3D" id="3.30.70.2060">
    <property type="match status" value="1"/>
</dbReference>
<dbReference type="RefSeq" id="WP_155481229.1">
    <property type="nucleotide sequence ID" value="NZ_WNKV01000021.1"/>
</dbReference>
<keyword evidence="2" id="KW-0732">Signal</keyword>
<organism evidence="3 4">
    <name type="scientific">Rhodoplanes serenus</name>
    <dbReference type="NCBI Taxonomy" id="200615"/>
    <lineage>
        <taxon>Bacteria</taxon>
        <taxon>Pseudomonadati</taxon>
        <taxon>Pseudomonadota</taxon>
        <taxon>Alphaproteobacteria</taxon>
        <taxon>Hyphomicrobiales</taxon>
        <taxon>Nitrobacteraceae</taxon>
        <taxon>Rhodoplanes</taxon>
    </lineage>
</organism>
<feature type="region of interest" description="Disordered" evidence="1">
    <location>
        <begin position="171"/>
        <end position="193"/>
    </location>
</feature>
<dbReference type="PANTHER" id="PTHR41247">
    <property type="entry name" value="HTH-TYPE TRANSCRIPTIONAL REPRESSOR YCNK"/>
    <property type="match status" value="1"/>
</dbReference>
<dbReference type="InterPro" id="IPR008719">
    <property type="entry name" value="N2O_reductase_NosL"/>
</dbReference>
<feature type="chain" id="PRO_5040774142" evidence="2">
    <location>
        <begin position="25"/>
        <end position="193"/>
    </location>
</feature>
<evidence type="ECO:0000256" key="2">
    <source>
        <dbReference type="SAM" id="SignalP"/>
    </source>
</evidence>
<dbReference type="PROSITE" id="PS51257">
    <property type="entry name" value="PROKAR_LIPOPROTEIN"/>
    <property type="match status" value="1"/>
</dbReference>
<dbReference type="Proteomes" id="UP000438991">
    <property type="component" value="Unassembled WGS sequence"/>
</dbReference>
<name>A0A9X4XPB6_9BRAD</name>
<dbReference type="EMBL" id="WNKV01000021">
    <property type="protein sequence ID" value="MTW18867.1"/>
    <property type="molecule type" value="Genomic_DNA"/>
</dbReference>
<accession>A0A9X4XPB6</accession>
<sequence>MRRLVLAAAPLLVLVLAGCNERAAAPPPPPQALTAEAIGRYCGMNVLEHPGPKAQILLDSRIDPVWFSSARDAVAFTMMPDEPRDIRAVYVSDMGRAPSWDSPGADNWVEARKAVFVIGSRQRGGMGAPETVPFATRAAAERFVGENGGRVVAFAEIPRDYVLGEAAEGAATEAPQAGLPPAGVTDGSRAHAH</sequence>
<evidence type="ECO:0000256" key="1">
    <source>
        <dbReference type="SAM" id="MobiDB-lite"/>
    </source>
</evidence>
<dbReference type="PANTHER" id="PTHR41247:SF1">
    <property type="entry name" value="HTH-TYPE TRANSCRIPTIONAL REPRESSOR YCNK"/>
    <property type="match status" value="1"/>
</dbReference>
<evidence type="ECO:0000313" key="3">
    <source>
        <dbReference type="EMBL" id="MTW18867.1"/>
    </source>
</evidence>
<dbReference type="Gene3D" id="3.30.70.2050">
    <property type="match status" value="1"/>
</dbReference>
<dbReference type="SUPFAM" id="SSF160387">
    <property type="entry name" value="NosL/MerB-like"/>
    <property type="match status" value="1"/>
</dbReference>
<comment type="caution">
    <text evidence="3">The sequence shown here is derived from an EMBL/GenBank/DDBJ whole genome shotgun (WGS) entry which is preliminary data.</text>
</comment>
<evidence type="ECO:0000313" key="4">
    <source>
        <dbReference type="Proteomes" id="UP000438991"/>
    </source>
</evidence>
<gene>
    <name evidence="3" type="ORF">GJ689_21960</name>
</gene>
<reference evidence="3 4" key="1">
    <citation type="submission" date="2019-11" db="EMBL/GenBank/DDBJ databases">
        <title>Whole-genome sequence of Rhodoplanes serenus DSM 18633, type strain.</title>
        <authorList>
            <person name="Kyndt J.A."/>
            <person name="Meyer T.E."/>
        </authorList>
    </citation>
    <scope>NUCLEOTIDE SEQUENCE [LARGE SCALE GENOMIC DNA]</scope>
    <source>
        <strain evidence="3 4">DSM 18633</strain>
    </source>
</reference>
<protein>
    <submittedName>
        <fullName evidence="3">Copper resistance protein CopZ</fullName>
    </submittedName>
</protein>
<dbReference type="Pfam" id="PF05573">
    <property type="entry name" value="NosL"/>
    <property type="match status" value="1"/>
</dbReference>
<proteinExistence type="predicted"/>
<dbReference type="AlphaFoldDB" id="A0A9X4XPB6"/>